<protein>
    <recommendedName>
        <fullName evidence="3">DUF4371 domain-containing protein</fullName>
    </recommendedName>
</protein>
<dbReference type="Proteomes" id="UP001187531">
    <property type="component" value="Unassembled WGS sequence"/>
</dbReference>
<dbReference type="AlphaFoldDB" id="A0AA88IIQ8"/>
<reference evidence="1" key="1">
    <citation type="submission" date="2023-07" db="EMBL/GenBank/DDBJ databases">
        <title>Chromosome-level genome assembly of Artemia franciscana.</title>
        <authorList>
            <person name="Jo E."/>
        </authorList>
    </citation>
    <scope>NUCLEOTIDE SEQUENCE</scope>
    <source>
        <tissue evidence="1">Whole body</tissue>
    </source>
</reference>
<accession>A0AA88IIQ8</accession>
<feature type="non-terminal residue" evidence="1">
    <location>
        <position position="1"/>
    </location>
</feature>
<evidence type="ECO:0000313" key="2">
    <source>
        <dbReference type="Proteomes" id="UP001187531"/>
    </source>
</evidence>
<evidence type="ECO:0000313" key="1">
    <source>
        <dbReference type="EMBL" id="KAK2721652.1"/>
    </source>
</evidence>
<dbReference type="EMBL" id="JAVRJZ010000006">
    <property type="protein sequence ID" value="KAK2721652.1"/>
    <property type="molecule type" value="Genomic_DNA"/>
</dbReference>
<sequence>FKAVETEVAESVASCLSKEREKEILENRQYVKALLKTTALLGRQGLAFRGHDEGESSANQGNFVETVHLLTEINPDLMKNSRKAYGHYMSHEYQNDYIEIYVSCIIGLAICAPLGTYDDSRTSTTVVPILKQINQVSNDGSYTFGYEAGDGSFKAKKAIKLTNAEEDLSTDVDENGFQDALQNLIPNLKGASVAAPVAPVADKAPVPTAVPMPQQQRIVPIYTVVRQISPSSSQSDPNTFINQSIMALALCAPPSAREESRTSTNQAQILKQINHVNDDGLYTFGYEAGNSTFKAKETMSLPSTDENFSPDADKNGIQGTLENAIPNLKAVLNPTLVAPVVGPVHAAAPVPHQQQIAPIFTLARQTSDTNNQSDPSAIIKQAPQGYQFSFVAPTQNTKMEHLNQARTLLHTLPQLVAYAGGGAYSGTGGLYKGASYIGGAGGVYVGTSYVGGAYTGGAGGAYTGASYTGGGIAGGAGGAYAG</sequence>
<evidence type="ECO:0008006" key="3">
    <source>
        <dbReference type="Google" id="ProtNLM"/>
    </source>
</evidence>
<gene>
    <name evidence="1" type="ORF">QYM36_003826</name>
</gene>
<proteinExistence type="predicted"/>
<dbReference type="PANTHER" id="PTHR45749:SF21">
    <property type="entry name" value="DUF4371 DOMAIN-CONTAINING PROTEIN"/>
    <property type="match status" value="1"/>
</dbReference>
<feature type="non-terminal residue" evidence="1">
    <location>
        <position position="482"/>
    </location>
</feature>
<comment type="caution">
    <text evidence="1">The sequence shown here is derived from an EMBL/GenBank/DDBJ whole genome shotgun (WGS) entry which is preliminary data.</text>
</comment>
<organism evidence="1 2">
    <name type="scientific">Artemia franciscana</name>
    <name type="common">Brine shrimp</name>
    <name type="synonym">Artemia sanfranciscana</name>
    <dbReference type="NCBI Taxonomy" id="6661"/>
    <lineage>
        <taxon>Eukaryota</taxon>
        <taxon>Metazoa</taxon>
        <taxon>Ecdysozoa</taxon>
        <taxon>Arthropoda</taxon>
        <taxon>Crustacea</taxon>
        <taxon>Branchiopoda</taxon>
        <taxon>Anostraca</taxon>
        <taxon>Artemiidae</taxon>
        <taxon>Artemia</taxon>
    </lineage>
</organism>
<dbReference type="PANTHER" id="PTHR45749">
    <property type="match status" value="1"/>
</dbReference>
<name>A0AA88IIQ8_ARTSF</name>
<keyword evidence="2" id="KW-1185">Reference proteome</keyword>